<dbReference type="AlphaFoldDB" id="A0A1G8GT33"/>
<dbReference type="InterPro" id="IPR006680">
    <property type="entry name" value="Amidohydro-rel"/>
</dbReference>
<reference evidence="14 15" key="1">
    <citation type="submission" date="2016-10" db="EMBL/GenBank/DDBJ databases">
        <authorList>
            <person name="de Groot N.N."/>
        </authorList>
    </citation>
    <scope>NUCLEOTIDE SEQUENCE [LARGE SCALE GENOMIC DNA]</scope>
    <source>
        <strain evidence="14 15">CGMCC 1.5058</strain>
    </source>
</reference>
<comment type="cofactor">
    <cofactor evidence="12">
        <name>a divalent metal cation</name>
        <dbReference type="ChEBI" id="CHEBI:60240"/>
    </cofactor>
    <text evidence="12">Binds 1 divalent metal cation per subunit.</text>
</comment>
<evidence type="ECO:0000256" key="4">
    <source>
        <dbReference type="ARBA" id="ARBA00022723"/>
    </source>
</evidence>
<evidence type="ECO:0000256" key="11">
    <source>
        <dbReference type="PIRSR" id="PIRSR038994-2"/>
    </source>
</evidence>
<proteinExistence type="inferred from homology"/>
<evidence type="ECO:0000256" key="10">
    <source>
        <dbReference type="PIRSR" id="PIRSR038994-1"/>
    </source>
</evidence>
<organism evidence="14 15">
    <name type="scientific">Proteiniclasticum ruminis</name>
    <dbReference type="NCBI Taxonomy" id="398199"/>
    <lineage>
        <taxon>Bacteria</taxon>
        <taxon>Bacillati</taxon>
        <taxon>Bacillota</taxon>
        <taxon>Clostridia</taxon>
        <taxon>Eubacteriales</taxon>
        <taxon>Clostridiaceae</taxon>
        <taxon>Proteiniclasticum</taxon>
    </lineage>
</organism>
<dbReference type="FunFam" id="3.20.20.140:FF:000004">
    <property type="entry name" value="N-acetylglucosamine-6-phosphate deacetylase"/>
    <property type="match status" value="1"/>
</dbReference>
<evidence type="ECO:0000259" key="13">
    <source>
        <dbReference type="Pfam" id="PF01979"/>
    </source>
</evidence>
<dbReference type="InterPro" id="IPR003764">
    <property type="entry name" value="GlcNAc_6-P_deAcase"/>
</dbReference>
<dbReference type="Gene3D" id="3.20.20.140">
    <property type="entry name" value="Metal-dependent hydrolases"/>
    <property type="match status" value="1"/>
</dbReference>
<evidence type="ECO:0000256" key="9">
    <source>
        <dbReference type="PIRNR" id="PIRNR038994"/>
    </source>
</evidence>
<protein>
    <recommendedName>
        <fullName evidence="3">N-acetylglucosamine-6-phosphate deacetylase</fullName>
        <ecNumber evidence="2">3.5.1.25</ecNumber>
    </recommendedName>
</protein>
<dbReference type="PANTHER" id="PTHR11113:SF14">
    <property type="entry name" value="N-ACETYLGLUCOSAMINE-6-PHOSPHATE DEACETYLASE"/>
    <property type="match status" value="1"/>
</dbReference>
<evidence type="ECO:0000256" key="8">
    <source>
        <dbReference type="ARBA" id="ARBA00060590"/>
    </source>
</evidence>
<dbReference type="CDD" id="cd00854">
    <property type="entry name" value="NagA"/>
    <property type="match status" value="1"/>
</dbReference>
<evidence type="ECO:0000256" key="3">
    <source>
        <dbReference type="ARBA" id="ARBA00018029"/>
    </source>
</evidence>
<keyword evidence="4 12" id="KW-0479">Metal-binding</keyword>
<dbReference type="PANTHER" id="PTHR11113">
    <property type="entry name" value="N-ACETYLGLUCOSAMINE-6-PHOSPHATE DEACETYLASE"/>
    <property type="match status" value="1"/>
</dbReference>
<evidence type="ECO:0000256" key="1">
    <source>
        <dbReference type="ARBA" id="ARBA00010716"/>
    </source>
</evidence>
<dbReference type="SUPFAM" id="SSF51556">
    <property type="entry name" value="Metallo-dependent hydrolases"/>
    <property type="match status" value="1"/>
</dbReference>
<dbReference type="GO" id="GO:0006046">
    <property type="term" value="P:N-acetylglucosamine catabolic process"/>
    <property type="evidence" value="ECO:0007669"/>
    <property type="project" value="TreeGrafter"/>
</dbReference>
<dbReference type="Pfam" id="PF01979">
    <property type="entry name" value="Amidohydro_1"/>
    <property type="match status" value="1"/>
</dbReference>
<feature type="binding site" evidence="12">
    <location>
        <position position="143"/>
    </location>
    <ligand>
        <name>Zn(2+)</name>
        <dbReference type="ChEBI" id="CHEBI:29105"/>
    </ligand>
</feature>
<dbReference type="GO" id="GO:0046872">
    <property type="term" value="F:metal ion binding"/>
    <property type="evidence" value="ECO:0007669"/>
    <property type="project" value="UniProtKB-KW"/>
</dbReference>
<feature type="binding site" evidence="11">
    <location>
        <position position="264"/>
    </location>
    <ligand>
        <name>substrate</name>
    </ligand>
</feature>
<dbReference type="GO" id="GO:0008448">
    <property type="term" value="F:N-acetylglucosamine-6-phosphate deacetylase activity"/>
    <property type="evidence" value="ECO:0007669"/>
    <property type="project" value="UniProtKB-EC"/>
</dbReference>
<gene>
    <name evidence="14" type="ORF">SAMN05421804_101356</name>
</gene>
<dbReference type="SUPFAM" id="SSF51338">
    <property type="entry name" value="Composite domain of metallo-dependent hydrolases"/>
    <property type="match status" value="1"/>
</dbReference>
<name>A0A1G8GT33_9CLOT</name>
<dbReference type="EMBL" id="FNDZ01000001">
    <property type="protein sequence ID" value="SDH97556.1"/>
    <property type="molecule type" value="Genomic_DNA"/>
</dbReference>
<feature type="binding site" evidence="11">
    <location>
        <position position="241"/>
    </location>
    <ligand>
        <name>substrate</name>
    </ligand>
</feature>
<dbReference type="PIRSF" id="PIRSF038994">
    <property type="entry name" value="NagA"/>
    <property type="match status" value="1"/>
</dbReference>
<evidence type="ECO:0000313" key="14">
    <source>
        <dbReference type="EMBL" id="SDH97556.1"/>
    </source>
</evidence>
<dbReference type="NCBIfam" id="TIGR00221">
    <property type="entry name" value="nagA"/>
    <property type="match status" value="1"/>
</dbReference>
<evidence type="ECO:0000313" key="15">
    <source>
        <dbReference type="Proteomes" id="UP000183255"/>
    </source>
</evidence>
<evidence type="ECO:0000256" key="12">
    <source>
        <dbReference type="PIRSR" id="PIRSR038994-3"/>
    </source>
</evidence>
<dbReference type="Proteomes" id="UP000183255">
    <property type="component" value="Unassembled WGS sequence"/>
</dbReference>
<dbReference type="Gene3D" id="2.30.40.10">
    <property type="entry name" value="Urease, subunit C, domain 1"/>
    <property type="match status" value="1"/>
</dbReference>
<keyword evidence="5 9" id="KW-0378">Hydrolase</keyword>
<evidence type="ECO:0000256" key="6">
    <source>
        <dbReference type="ARBA" id="ARBA00023277"/>
    </source>
</evidence>
<feature type="binding site" evidence="12">
    <location>
        <position position="230"/>
    </location>
    <ligand>
        <name>Zn(2+)</name>
        <dbReference type="ChEBI" id="CHEBI:29105"/>
    </ligand>
</feature>
<evidence type="ECO:0000256" key="5">
    <source>
        <dbReference type="ARBA" id="ARBA00022801"/>
    </source>
</evidence>
<dbReference type="InterPro" id="IPR011059">
    <property type="entry name" value="Metal-dep_hydrolase_composite"/>
</dbReference>
<evidence type="ECO:0000256" key="7">
    <source>
        <dbReference type="ARBA" id="ARBA00047647"/>
    </source>
</evidence>
<comment type="similarity">
    <text evidence="1 9">Belongs to the metallo-dependent hydrolases superfamily. NagA family.</text>
</comment>
<feature type="binding site" evidence="11">
    <location>
        <position position="154"/>
    </location>
    <ligand>
        <name>substrate</name>
    </ligand>
</feature>
<comment type="catalytic activity">
    <reaction evidence="7">
        <text>N-acetyl-D-glucosamine 6-phosphate + H2O = D-glucosamine 6-phosphate + acetate</text>
        <dbReference type="Rhea" id="RHEA:22936"/>
        <dbReference type="ChEBI" id="CHEBI:15377"/>
        <dbReference type="ChEBI" id="CHEBI:30089"/>
        <dbReference type="ChEBI" id="CHEBI:57513"/>
        <dbReference type="ChEBI" id="CHEBI:58725"/>
        <dbReference type="EC" id="3.5.1.25"/>
    </reaction>
</comment>
<evidence type="ECO:0000256" key="2">
    <source>
        <dbReference type="ARBA" id="ARBA00011899"/>
    </source>
</evidence>
<dbReference type="InterPro" id="IPR032466">
    <property type="entry name" value="Metal_Hydrolase"/>
</dbReference>
<feature type="binding site" evidence="11">
    <location>
        <begin position="320"/>
        <end position="322"/>
    </location>
    <ligand>
        <name>substrate</name>
    </ligand>
</feature>
<accession>A0A1G8GT33</accession>
<sequence length="394" mass="43110">MYNKSKPKNGFREKLRGVHMIFKEFNVIFTDRIEKMSIQVIDGKIVSMNPDFSNDEEIIEGNDRYLSPGYVDIHIHGAGNHDTMEGTFEALETISNTIAKHGTTSFLPTTMTVSVEEIRKAVEAIKEAKGKVTGATIAGIHLEGPFISEHAIGAQNPNYVIRPTKESFLDMVGEHIDLIKNITMAPEVEGALTLAPYLRQHGVNVSMGHTVASYEQAMDGIHHGFNHSTHLFNAMSPFTHRTPGVVGAIFDTDVTTETISDGIHVSYPSLRTAYKVKGSDKTLLITDAMMACGMPDGTYSLGGQKVISKEGAARLESGALAGSILTMDKAVQNVYKNTALPLYEVIKMASYNGAKFSGIDNVKGKIALNYDADLLILSEDLEVQHVFIEGRKFL</sequence>
<dbReference type="EC" id="3.5.1.25" evidence="2"/>
<comment type="pathway">
    <text evidence="8">Amino-sugar metabolism; N-acetylneuraminate degradation; D-fructose 6-phosphate from N-acetylneuraminate: step 4/5.</text>
</comment>
<keyword evidence="6 9" id="KW-0119">Carbohydrate metabolism</keyword>
<feature type="binding site" evidence="12">
    <location>
        <position position="209"/>
    </location>
    <ligand>
        <name>Zn(2+)</name>
        <dbReference type="ChEBI" id="CHEBI:29105"/>
    </ligand>
</feature>
<feature type="binding site" evidence="11">
    <location>
        <begin position="233"/>
        <end position="234"/>
    </location>
    <ligand>
        <name>substrate</name>
    </ligand>
</feature>
<feature type="domain" description="Amidohydrolase-related" evidence="13">
    <location>
        <begin position="65"/>
        <end position="391"/>
    </location>
</feature>
<feature type="active site" description="Proton donor/acceptor" evidence="10">
    <location>
        <position position="287"/>
    </location>
</feature>